<gene>
    <name evidence="3" type="ORF">ACAT0790_LOCUS15931</name>
</gene>
<feature type="domain" description="C2" evidence="2">
    <location>
        <begin position="114"/>
        <end position="209"/>
    </location>
</feature>
<dbReference type="AlphaFoldDB" id="A0A7S1M013"/>
<dbReference type="InterPro" id="IPR000008">
    <property type="entry name" value="C2_dom"/>
</dbReference>
<feature type="transmembrane region" description="Helical" evidence="1">
    <location>
        <begin position="61"/>
        <end position="82"/>
    </location>
</feature>
<organism evidence="3">
    <name type="scientific">Alexandrium catenella</name>
    <name type="common">Red tide dinoflagellate</name>
    <name type="synonym">Gonyaulax catenella</name>
    <dbReference type="NCBI Taxonomy" id="2925"/>
    <lineage>
        <taxon>Eukaryota</taxon>
        <taxon>Sar</taxon>
        <taxon>Alveolata</taxon>
        <taxon>Dinophyceae</taxon>
        <taxon>Gonyaulacales</taxon>
        <taxon>Pyrocystaceae</taxon>
        <taxon>Alexandrium</taxon>
    </lineage>
</organism>
<dbReference type="Pfam" id="PF00168">
    <property type="entry name" value="C2"/>
    <property type="match status" value="1"/>
</dbReference>
<evidence type="ECO:0000259" key="2">
    <source>
        <dbReference type="SMART" id="SM00239"/>
    </source>
</evidence>
<feature type="transmembrane region" description="Helical" evidence="1">
    <location>
        <begin position="33"/>
        <end position="54"/>
    </location>
</feature>
<accession>A0A7S1M013</accession>
<dbReference type="Gene3D" id="2.60.40.150">
    <property type="entry name" value="C2 domain"/>
    <property type="match status" value="1"/>
</dbReference>
<name>A0A7S1M013_ALECA</name>
<protein>
    <recommendedName>
        <fullName evidence="2">C2 domain-containing protein</fullName>
    </recommendedName>
</protein>
<sequence>MLGAVGTAAAIGPLLPGQKGPSALDGLYPILRGLTTLFVGLLGMLLCGMVGSLAYPGAGALIGASVGLLVCMVLGGCLTGFWRDLLPNNTSTFGAEQILPHALAVQIGSHGHFDLVITVHEASDVEVQGRMPWMPPELYAEVVCGANPVKRTCVKTDGKFNEQFKLKVTPSDGFLVVKIKDQDVFGSRDVGYVCVDIQKDIVEAGFPWQRRFAIEAGEKDVLRWKENKAVIVLSFDYTEDYPSALRGGAVDVGRQASQKDLQQQWGSGNYGAVNYLSKLEFNTGMKISEAPTSPRSPGRA</sequence>
<dbReference type="SMART" id="SM00239">
    <property type="entry name" value="C2"/>
    <property type="match status" value="1"/>
</dbReference>
<evidence type="ECO:0000256" key="1">
    <source>
        <dbReference type="SAM" id="Phobius"/>
    </source>
</evidence>
<keyword evidence="1" id="KW-1133">Transmembrane helix</keyword>
<evidence type="ECO:0000313" key="3">
    <source>
        <dbReference type="EMBL" id="CAD9118262.1"/>
    </source>
</evidence>
<dbReference type="EMBL" id="HBGE01026490">
    <property type="protein sequence ID" value="CAD9118262.1"/>
    <property type="molecule type" value="Transcribed_RNA"/>
</dbReference>
<dbReference type="SUPFAM" id="SSF49562">
    <property type="entry name" value="C2 domain (Calcium/lipid-binding domain, CaLB)"/>
    <property type="match status" value="1"/>
</dbReference>
<proteinExistence type="predicted"/>
<keyword evidence="1" id="KW-0472">Membrane</keyword>
<keyword evidence="1" id="KW-0812">Transmembrane</keyword>
<dbReference type="InterPro" id="IPR035892">
    <property type="entry name" value="C2_domain_sf"/>
</dbReference>
<reference evidence="3" key="1">
    <citation type="submission" date="2021-01" db="EMBL/GenBank/DDBJ databases">
        <authorList>
            <person name="Corre E."/>
            <person name="Pelletier E."/>
            <person name="Niang G."/>
            <person name="Scheremetjew M."/>
            <person name="Finn R."/>
            <person name="Kale V."/>
            <person name="Holt S."/>
            <person name="Cochrane G."/>
            <person name="Meng A."/>
            <person name="Brown T."/>
            <person name="Cohen L."/>
        </authorList>
    </citation>
    <scope>NUCLEOTIDE SEQUENCE</scope>
    <source>
        <strain evidence="3">OF101</strain>
    </source>
</reference>